<evidence type="ECO:0000313" key="11">
    <source>
        <dbReference type="EMBL" id="CAF1667931.1"/>
    </source>
</evidence>
<dbReference type="GO" id="GO:0005886">
    <property type="term" value="C:plasma membrane"/>
    <property type="evidence" value="ECO:0007669"/>
    <property type="project" value="TreeGrafter"/>
</dbReference>
<evidence type="ECO:0000256" key="6">
    <source>
        <dbReference type="ARBA" id="ARBA00023170"/>
    </source>
</evidence>
<evidence type="ECO:0000256" key="5">
    <source>
        <dbReference type="ARBA" id="ARBA00023136"/>
    </source>
</evidence>
<evidence type="ECO:0000256" key="8">
    <source>
        <dbReference type="SAM" id="Phobius"/>
    </source>
</evidence>
<dbReference type="SUPFAM" id="SSF81321">
    <property type="entry name" value="Family A G protein-coupled receptor-like"/>
    <property type="match status" value="1"/>
</dbReference>
<gene>
    <name evidence="10" type="ORF">EDS130_LOCUS37775</name>
    <name evidence="11" type="ORF">XAT740_LOCUS58132</name>
</gene>
<keyword evidence="12" id="KW-1185">Reference proteome</keyword>
<comment type="subcellular location">
    <subcellularLocation>
        <location evidence="1">Membrane</location>
        <topology evidence="1">Multi-pass membrane protein</topology>
    </subcellularLocation>
</comment>
<evidence type="ECO:0000313" key="12">
    <source>
        <dbReference type="Proteomes" id="UP000663828"/>
    </source>
</evidence>
<protein>
    <recommendedName>
        <fullName evidence="9">G-protein coupled receptors family 1 profile domain-containing protein</fullName>
    </recommendedName>
</protein>
<reference evidence="10" key="1">
    <citation type="submission" date="2021-02" db="EMBL/GenBank/DDBJ databases">
        <authorList>
            <person name="Nowell W R."/>
        </authorList>
    </citation>
    <scope>NUCLEOTIDE SEQUENCE</scope>
</reference>
<dbReference type="AlphaFoldDB" id="A0A815N4T0"/>
<feature type="transmembrane region" description="Helical" evidence="8">
    <location>
        <begin position="230"/>
        <end position="252"/>
    </location>
</feature>
<dbReference type="EMBL" id="CAJNOR010012484">
    <property type="protein sequence ID" value="CAF1667931.1"/>
    <property type="molecule type" value="Genomic_DNA"/>
</dbReference>
<dbReference type="InterPro" id="IPR017452">
    <property type="entry name" value="GPCR_Rhodpsn_7TM"/>
</dbReference>
<dbReference type="Pfam" id="PF00001">
    <property type="entry name" value="7tm_1"/>
    <property type="match status" value="1"/>
</dbReference>
<dbReference type="PANTHER" id="PTHR24243">
    <property type="entry name" value="G-PROTEIN COUPLED RECEPTOR"/>
    <property type="match status" value="1"/>
</dbReference>
<dbReference type="Proteomes" id="UP000663828">
    <property type="component" value="Unassembled WGS sequence"/>
</dbReference>
<evidence type="ECO:0000259" key="9">
    <source>
        <dbReference type="PROSITE" id="PS50262"/>
    </source>
</evidence>
<dbReference type="Gene3D" id="1.20.1070.10">
    <property type="entry name" value="Rhodopsin 7-helix transmembrane proteins"/>
    <property type="match status" value="1"/>
</dbReference>
<keyword evidence="4" id="KW-0297">G-protein coupled receptor</keyword>
<organism evidence="10 13">
    <name type="scientific">Adineta ricciae</name>
    <name type="common">Rotifer</name>
    <dbReference type="NCBI Taxonomy" id="249248"/>
    <lineage>
        <taxon>Eukaryota</taxon>
        <taxon>Metazoa</taxon>
        <taxon>Spiralia</taxon>
        <taxon>Gnathifera</taxon>
        <taxon>Rotifera</taxon>
        <taxon>Eurotatoria</taxon>
        <taxon>Bdelloidea</taxon>
        <taxon>Adinetida</taxon>
        <taxon>Adinetidae</taxon>
        <taxon>Adineta</taxon>
    </lineage>
</organism>
<evidence type="ECO:0000256" key="4">
    <source>
        <dbReference type="ARBA" id="ARBA00023040"/>
    </source>
</evidence>
<evidence type="ECO:0000256" key="1">
    <source>
        <dbReference type="ARBA" id="ARBA00004141"/>
    </source>
</evidence>
<feature type="domain" description="G-protein coupled receptors family 1 profile" evidence="9">
    <location>
        <begin position="28"/>
        <end position="291"/>
    </location>
</feature>
<dbReference type="EMBL" id="CAJNOJ010000379">
    <property type="protein sequence ID" value="CAF1424801.1"/>
    <property type="molecule type" value="Genomic_DNA"/>
</dbReference>
<keyword evidence="6" id="KW-0675">Receptor</keyword>
<feature type="transmembrane region" description="Helical" evidence="8">
    <location>
        <begin position="93"/>
        <end position="116"/>
    </location>
</feature>
<feature type="transmembrane region" description="Helical" evidence="8">
    <location>
        <begin position="272"/>
        <end position="294"/>
    </location>
</feature>
<dbReference type="GO" id="GO:0004930">
    <property type="term" value="F:G protein-coupled receptor activity"/>
    <property type="evidence" value="ECO:0007669"/>
    <property type="project" value="UniProtKB-KW"/>
</dbReference>
<evidence type="ECO:0000256" key="2">
    <source>
        <dbReference type="ARBA" id="ARBA00022692"/>
    </source>
</evidence>
<keyword evidence="2 8" id="KW-0812">Transmembrane</keyword>
<sequence>MDIALWQSVMQNLNIYFGVFTLILGLIGNVLNIAIFTNVKTSFTKSSCSLYFIGIAVTDSFCLMIGLLSKIFTNGFGIDLTVRSNVLCKFRAYFVYSAPLISINFTCSAAITQFFITSRNTNYRQKMTLRFTKWTMFFTTIFWMCHGIPYTIFYNIRQSLPANATVCNSIDPIFNQYSSWMAYNISSCIMPVSILVVFGYLTHRNIALVNETTLVQQNALKQQIQRQLTIIIRAQILLLIVTMSPSGIFSLYTTFTASQAKSTELKSAEQLTSNLFTCIFYLYASGSFYIFFCFSKPFRKQMSVILCNIIPKRRNQVSSLGGKIHEPPVRT</sequence>
<feature type="transmembrane region" description="Helical" evidence="8">
    <location>
        <begin position="137"/>
        <end position="156"/>
    </location>
</feature>
<evidence type="ECO:0000313" key="10">
    <source>
        <dbReference type="EMBL" id="CAF1424801.1"/>
    </source>
</evidence>
<feature type="transmembrane region" description="Helical" evidence="8">
    <location>
        <begin position="180"/>
        <end position="201"/>
    </location>
</feature>
<keyword evidence="5 8" id="KW-0472">Membrane</keyword>
<keyword evidence="3 8" id="KW-1133">Transmembrane helix</keyword>
<dbReference type="Proteomes" id="UP000663852">
    <property type="component" value="Unassembled WGS sequence"/>
</dbReference>
<evidence type="ECO:0000256" key="3">
    <source>
        <dbReference type="ARBA" id="ARBA00022989"/>
    </source>
</evidence>
<evidence type="ECO:0000256" key="7">
    <source>
        <dbReference type="ARBA" id="ARBA00023224"/>
    </source>
</evidence>
<dbReference type="PROSITE" id="PS50262">
    <property type="entry name" value="G_PROTEIN_RECEP_F1_2"/>
    <property type="match status" value="1"/>
</dbReference>
<evidence type="ECO:0000313" key="13">
    <source>
        <dbReference type="Proteomes" id="UP000663852"/>
    </source>
</evidence>
<dbReference type="PANTHER" id="PTHR24243:SF233">
    <property type="entry name" value="THYROTROPIN-RELEASING HORMONE RECEPTOR"/>
    <property type="match status" value="1"/>
</dbReference>
<proteinExistence type="predicted"/>
<feature type="transmembrane region" description="Helical" evidence="8">
    <location>
        <begin position="15"/>
        <end position="36"/>
    </location>
</feature>
<keyword evidence="7" id="KW-0807">Transducer</keyword>
<dbReference type="InterPro" id="IPR000276">
    <property type="entry name" value="GPCR_Rhodpsn"/>
</dbReference>
<feature type="transmembrane region" description="Helical" evidence="8">
    <location>
        <begin position="48"/>
        <end position="73"/>
    </location>
</feature>
<comment type="caution">
    <text evidence="10">The sequence shown here is derived from an EMBL/GenBank/DDBJ whole genome shotgun (WGS) entry which is preliminary data.</text>
</comment>
<accession>A0A815N4T0</accession>
<name>A0A815N4T0_ADIRI</name>